<accession>A0AAV1NV81</accession>
<evidence type="ECO:0000313" key="2">
    <source>
        <dbReference type="Proteomes" id="UP001314229"/>
    </source>
</evidence>
<dbReference type="Proteomes" id="UP001314229">
    <property type="component" value="Unassembled WGS sequence"/>
</dbReference>
<organism evidence="1 2">
    <name type="scientific">Scomber scombrus</name>
    <name type="common">Atlantic mackerel</name>
    <name type="synonym">Scomber vernalis</name>
    <dbReference type="NCBI Taxonomy" id="13677"/>
    <lineage>
        <taxon>Eukaryota</taxon>
        <taxon>Metazoa</taxon>
        <taxon>Chordata</taxon>
        <taxon>Craniata</taxon>
        <taxon>Vertebrata</taxon>
        <taxon>Euteleostomi</taxon>
        <taxon>Actinopterygii</taxon>
        <taxon>Neopterygii</taxon>
        <taxon>Teleostei</taxon>
        <taxon>Neoteleostei</taxon>
        <taxon>Acanthomorphata</taxon>
        <taxon>Pelagiaria</taxon>
        <taxon>Scombriformes</taxon>
        <taxon>Scombridae</taxon>
        <taxon>Scomber</taxon>
    </lineage>
</organism>
<protein>
    <submittedName>
        <fullName evidence="1">Uncharacterized protein</fullName>
    </submittedName>
</protein>
<proteinExistence type="predicted"/>
<evidence type="ECO:0000313" key="1">
    <source>
        <dbReference type="EMBL" id="CAK6963237.1"/>
    </source>
</evidence>
<gene>
    <name evidence="1" type="ORF">FSCOSCO3_A032831</name>
</gene>
<dbReference type="EMBL" id="CAWUFR010000064">
    <property type="protein sequence ID" value="CAK6963237.1"/>
    <property type="molecule type" value="Genomic_DNA"/>
</dbReference>
<sequence length="110" mass="12443">MMGLYEAASLAPPPALFVRRTNFGISHHYCETDNHVIYVLRPREHGGVCAGEMPLAGYCVVDAFGYDVRAFVLKLQVHPSGRAEQLQRRTAKYPHFVCERWKSCPPPPRC</sequence>
<keyword evidence="2" id="KW-1185">Reference proteome</keyword>
<comment type="caution">
    <text evidence="1">The sequence shown here is derived from an EMBL/GenBank/DDBJ whole genome shotgun (WGS) entry which is preliminary data.</text>
</comment>
<name>A0AAV1NV81_SCOSC</name>
<dbReference type="AlphaFoldDB" id="A0AAV1NV81"/>
<reference evidence="1 2" key="1">
    <citation type="submission" date="2024-01" db="EMBL/GenBank/DDBJ databases">
        <authorList>
            <person name="Alioto T."/>
            <person name="Alioto T."/>
            <person name="Gomez Garrido J."/>
        </authorList>
    </citation>
    <scope>NUCLEOTIDE SEQUENCE [LARGE SCALE GENOMIC DNA]</scope>
</reference>